<sequence length="258" mass="28885">MNSSRQQRIIEHFRRSIHSYDDGAKVQKLVGDTLIAKMAALGDIRYDRVLEIGCCTGSMTETLCRMKSVRELWVNDLVPECCYQAAERVGAVAGDIRLLAGDIERLAIPDGLDLIISSSTFQWLKDLPLAFNKFTTSLHDNGFLAFTMFGPGTMRQVRELIGVGLEYTSEGDLAEMLKRNFSLVEIETSCCTLYFQNAREVLRHIQATGVGGAGAYHWTPGKLRVFERDYRLQFGTEKGVPLDYVSTCVIARKGQSVR</sequence>
<gene>
    <name evidence="2" type="ORF">SAMN02745220_01124</name>
</gene>
<accession>A0A1M7Y1M4</accession>
<dbReference type="STRING" id="1121416.SAMN02745220_01124"/>
<dbReference type="GO" id="GO:0032259">
    <property type="term" value="P:methylation"/>
    <property type="evidence" value="ECO:0007669"/>
    <property type="project" value="UniProtKB-KW"/>
</dbReference>
<keyword evidence="2" id="KW-0808">Transferase</keyword>
<evidence type="ECO:0000313" key="3">
    <source>
        <dbReference type="Proteomes" id="UP000184603"/>
    </source>
</evidence>
<name>A0A1M7Y1M4_9BACT</name>
<dbReference type="Gene3D" id="3.40.50.150">
    <property type="entry name" value="Vaccinia Virus protein VP39"/>
    <property type="match status" value="1"/>
</dbReference>
<proteinExistence type="predicted"/>
<keyword evidence="2" id="KW-0489">Methyltransferase</keyword>
<feature type="domain" description="Methyltransferase type 11" evidence="1">
    <location>
        <begin position="50"/>
        <end position="146"/>
    </location>
</feature>
<keyword evidence="3" id="KW-1185">Reference proteome</keyword>
<organism evidence="2 3">
    <name type="scientific">Desulfopila aestuarii DSM 18488</name>
    <dbReference type="NCBI Taxonomy" id="1121416"/>
    <lineage>
        <taxon>Bacteria</taxon>
        <taxon>Pseudomonadati</taxon>
        <taxon>Thermodesulfobacteriota</taxon>
        <taxon>Desulfobulbia</taxon>
        <taxon>Desulfobulbales</taxon>
        <taxon>Desulfocapsaceae</taxon>
        <taxon>Desulfopila</taxon>
    </lineage>
</organism>
<dbReference type="EMBL" id="FRFE01000004">
    <property type="protein sequence ID" value="SHO45539.1"/>
    <property type="molecule type" value="Genomic_DNA"/>
</dbReference>
<evidence type="ECO:0000259" key="1">
    <source>
        <dbReference type="Pfam" id="PF08241"/>
    </source>
</evidence>
<protein>
    <submittedName>
        <fullName evidence="2">Malonyl-CoA O-methyltransferase</fullName>
    </submittedName>
</protein>
<dbReference type="AlphaFoldDB" id="A0A1M7Y1M4"/>
<dbReference type="InterPro" id="IPR029063">
    <property type="entry name" value="SAM-dependent_MTases_sf"/>
</dbReference>
<dbReference type="Pfam" id="PF08241">
    <property type="entry name" value="Methyltransf_11"/>
    <property type="match status" value="1"/>
</dbReference>
<dbReference type="CDD" id="cd02440">
    <property type="entry name" value="AdoMet_MTases"/>
    <property type="match status" value="1"/>
</dbReference>
<dbReference type="OrthoDB" id="9786194at2"/>
<reference evidence="2 3" key="1">
    <citation type="submission" date="2016-12" db="EMBL/GenBank/DDBJ databases">
        <authorList>
            <person name="Song W.-J."/>
            <person name="Kurnit D.M."/>
        </authorList>
    </citation>
    <scope>NUCLEOTIDE SEQUENCE [LARGE SCALE GENOMIC DNA]</scope>
    <source>
        <strain evidence="2 3">DSM 18488</strain>
    </source>
</reference>
<dbReference type="InterPro" id="IPR013216">
    <property type="entry name" value="Methyltransf_11"/>
</dbReference>
<evidence type="ECO:0000313" key="2">
    <source>
        <dbReference type="EMBL" id="SHO45539.1"/>
    </source>
</evidence>
<dbReference type="SUPFAM" id="SSF53335">
    <property type="entry name" value="S-adenosyl-L-methionine-dependent methyltransferases"/>
    <property type="match status" value="1"/>
</dbReference>
<dbReference type="GO" id="GO:0008757">
    <property type="term" value="F:S-adenosylmethionine-dependent methyltransferase activity"/>
    <property type="evidence" value="ECO:0007669"/>
    <property type="project" value="InterPro"/>
</dbReference>
<dbReference type="Proteomes" id="UP000184603">
    <property type="component" value="Unassembled WGS sequence"/>
</dbReference>
<dbReference type="RefSeq" id="WP_073612470.1">
    <property type="nucleotide sequence ID" value="NZ_FRFE01000004.1"/>
</dbReference>